<dbReference type="InterPro" id="IPR011993">
    <property type="entry name" value="PH-like_dom_sf"/>
</dbReference>
<dbReference type="FunFam" id="2.30.29.30:FF:000338">
    <property type="entry name" value="Uncharacterized protein, isoform D"/>
    <property type="match status" value="1"/>
</dbReference>
<dbReference type="InterPro" id="IPR044852">
    <property type="entry name" value="WBP2-like"/>
</dbReference>
<organism evidence="3">
    <name type="scientific">Timema douglasi</name>
    <name type="common">Walking stick</name>
    <dbReference type="NCBI Taxonomy" id="61478"/>
    <lineage>
        <taxon>Eukaryota</taxon>
        <taxon>Metazoa</taxon>
        <taxon>Ecdysozoa</taxon>
        <taxon>Arthropoda</taxon>
        <taxon>Hexapoda</taxon>
        <taxon>Insecta</taxon>
        <taxon>Pterygota</taxon>
        <taxon>Neoptera</taxon>
        <taxon>Polyneoptera</taxon>
        <taxon>Phasmatodea</taxon>
        <taxon>Timematodea</taxon>
        <taxon>Timematoidea</taxon>
        <taxon>Timematidae</taxon>
        <taxon>Timema</taxon>
    </lineage>
</organism>
<evidence type="ECO:0000259" key="2">
    <source>
        <dbReference type="Pfam" id="PF02893"/>
    </source>
</evidence>
<gene>
    <name evidence="3" type="ORF">TDIB3V08_LOCUS2785</name>
</gene>
<proteinExistence type="predicted"/>
<feature type="compositionally biased region" description="Basic and acidic residues" evidence="1">
    <location>
        <begin position="293"/>
        <end position="308"/>
    </location>
</feature>
<protein>
    <recommendedName>
        <fullName evidence="2">GRAM domain-containing protein</fullName>
    </recommendedName>
</protein>
<dbReference type="EMBL" id="OA565165">
    <property type="protein sequence ID" value="CAD7196435.1"/>
    <property type="molecule type" value="Genomic_DNA"/>
</dbReference>
<dbReference type="PANTHER" id="PTHR31606:SF1">
    <property type="entry name" value="WW DOMAIN BINDING PROTEIN 2, ISOFORM E"/>
    <property type="match status" value="1"/>
</dbReference>
<dbReference type="GO" id="GO:0031490">
    <property type="term" value="F:chromatin DNA binding"/>
    <property type="evidence" value="ECO:0007669"/>
    <property type="project" value="TreeGrafter"/>
</dbReference>
<dbReference type="InterPro" id="IPR004182">
    <property type="entry name" value="GRAM"/>
</dbReference>
<dbReference type="CDD" id="cd13214">
    <property type="entry name" value="PH-GRAM_WBP2"/>
    <property type="match status" value="1"/>
</dbReference>
<feature type="region of interest" description="Disordered" evidence="1">
    <location>
        <begin position="287"/>
        <end position="308"/>
    </location>
</feature>
<feature type="compositionally biased region" description="Polar residues" evidence="1">
    <location>
        <begin position="156"/>
        <end position="171"/>
    </location>
</feature>
<feature type="region of interest" description="Disordered" evidence="1">
    <location>
        <begin position="156"/>
        <end position="181"/>
    </location>
</feature>
<dbReference type="PANTHER" id="PTHR31606">
    <property type="entry name" value="WW DOMAIN BINDING PROTEIN 2, ISOFORM E"/>
    <property type="match status" value="1"/>
</dbReference>
<dbReference type="GO" id="GO:0005634">
    <property type="term" value="C:nucleus"/>
    <property type="evidence" value="ECO:0007669"/>
    <property type="project" value="TreeGrafter"/>
</dbReference>
<evidence type="ECO:0000313" key="3">
    <source>
        <dbReference type="EMBL" id="CAD7196435.1"/>
    </source>
</evidence>
<dbReference type="Pfam" id="PF02893">
    <property type="entry name" value="GRAM"/>
    <property type="match status" value="1"/>
</dbReference>
<evidence type="ECO:0000256" key="1">
    <source>
        <dbReference type="SAM" id="MobiDB-lite"/>
    </source>
</evidence>
<sequence>MSLNTAHANGGVLIHAGECILLYSDNVSMEFHGQDSPEFKGSKTGRLYLTTHRMIFNAKDSREKMQSFSFPFITLKDVELEQPVFGANYIKGKVRAQPNGNWVGEAKFKLMFKSGGAIEFGQAMLKAAQMGEYHLDSRRDTYSSSMASLVLTDSSQLTSDNQHLASRNGPSDSPPPYTAPAGPWYAAPPPAYAPPPNGYYGWVPPTHTFPDAPPANSVFMTDMPPPYPGINGYNGYASAPPTGAAGFTQPPTLADAKAAEAAQSAYYDPNRPQCAYVPPPAYYVRGSTNIPISDRKEGSVKQEEKAGK</sequence>
<name>A0A7R8VG65_TIMDO</name>
<dbReference type="Gene3D" id="2.30.29.30">
    <property type="entry name" value="Pleckstrin-homology domain (PH domain)/Phosphotyrosine-binding domain (PTB)"/>
    <property type="match status" value="1"/>
</dbReference>
<reference evidence="3" key="1">
    <citation type="submission" date="2020-11" db="EMBL/GenBank/DDBJ databases">
        <authorList>
            <person name="Tran Van P."/>
        </authorList>
    </citation>
    <scope>NUCLEOTIDE SEQUENCE</scope>
</reference>
<dbReference type="SUPFAM" id="SSF50729">
    <property type="entry name" value="PH domain-like"/>
    <property type="match status" value="1"/>
</dbReference>
<accession>A0A7R8VG65</accession>
<feature type="domain" description="GRAM" evidence="2">
    <location>
        <begin position="38"/>
        <end position="128"/>
    </location>
</feature>
<dbReference type="AlphaFoldDB" id="A0A7R8VG65"/>
<dbReference type="GO" id="GO:0003713">
    <property type="term" value="F:transcription coactivator activity"/>
    <property type="evidence" value="ECO:0007669"/>
    <property type="project" value="InterPro"/>
</dbReference>